<sequence>MDKIWLLSLLNQAAGGSNPLGHRVGLVPGPAPFTGPLTAAVRGKVEVDGGIGLARGGSACLLGDAAAA</sequence>
<dbReference type="EMBL" id="JBBPBM010000003">
    <property type="protein sequence ID" value="KAK8593314.1"/>
    <property type="molecule type" value="Genomic_DNA"/>
</dbReference>
<dbReference type="Proteomes" id="UP001472677">
    <property type="component" value="Unassembled WGS sequence"/>
</dbReference>
<evidence type="ECO:0000313" key="1">
    <source>
        <dbReference type="EMBL" id="KAK8593314.1"/>
    </source>
</evidence>
<gene>
    <name evidence="1" type="ORF">V6N12_045397</name>
</gene>
<proteinExistence type="predicted"/>
<organism evidence="1 2">
    <name type="scientific">Hibiscus sabdariffa</name>
    <name type="common">roselle</name>
    <dbReference type="NCBI Taxonomy" id="183260"/>
    <lineage>
        <taxon>Eukaryota</taxon>
        <taxon>Viridiplantae</taxon>
        <taxon>Streptophyta</taxon>
        <taxon>Embryophyta</taxon>
        <taxon>Tracheophyta</taxon>
        <taxon>Spermatophyta</taxon>
        <taxon>Magnoliopsida</taxon>
        <taxon>eudicotyledons</taxon>
        <taxon>Gunneridae</taxon>
        <taxon>Pentapetalae</taxon>
        <taxon>rosids</taxon>
        <taxon>malvids</taxon>
        <taxon>Malvales</taxon>
        <taxon>Malvaceae</taxon>
        <taxon>Malvoideae</taxon>
        <taxon>Hibiscus</taxon>
    </lineage>
</organism>
<accession>A0ABR2G389</accession>
<comment type="caution">
    <text evidence="1">The sequence shown here is derived from an EMBL/GenBank/DDBJ whole genome shotgun (WGS) entry which is preliminary data.</text>
</comment>
<reference evidence="1 2" key="1">
    <citation type="journal article" date="2024" name="G3 (Bethesda)">
        <title>Genome assembly of Hibiscus sabdariffa L. provides insights into metabolisms of medicinal natural products.</title>
        <authorList>
            <person name="Kim T."/>
        </authorList>
    </citation>
    <scope>NUCLEOTIDE SEQUENCE [LARGE SCALE GENOMIC DNA]</scope>
    <source>
        <strain evidence="1">TK-2024</strain>
        <tissue evidence="1">Old leaves</tissue>
    </source>
</reference>
<keyword evidence="2" id="KW-1185">Reference proteome</keyword>
<name>A0ABR2G389_9ROSI</name>
<evidence type="ECO:0000313" key="2">
    <source>
        <dbReference type="Proteomes" id="UP001472677"/>
    </source>
</evidence>
<protein>
    <submittedName>
        <fullName evidence="1">Uncharacterized protein</fullName>
    </submittedName>
</protein>